<evidence type="ECO:0000313" key="2">
    <source>
        <dbReference type="Proteomes" id="UP000256269"/>
    </source>
</evidence>
<dbReference type="EMBL" id="QUNO01000031">
    <property type="protein sequence ID" value="REH27007.1"/>
    <property type="molecule type" value="Genomic_DNA"/>
</dbReference>
<proteinExistence type="predicted"/>
<dbReference type="AlphaFoldDB" id="A0A3E0GVN8"/>
<evidence type="ECO:0000313" key="1">
    <source>
        <dbReference type="EMBL" id="REH27007.1"/>
    </source>
</evidence>
<sequence>MNRIELIAQDCTADIAALDLAGLAVDPVGCAWVVATAVGIGAVVGTYFAYVQCKNHGCVLNAPEDYQVDRDLAGLTVGDMVSMRAEVASLR</sequence>
<gene>
    <name evidence="1" type="ORF">BCF44_13162</name>
</gene>
<name>A0A3E0GVN8_9PSEU</name>
<accession>A0A3E0GVN8</accession>
<dbReference type="Proteomes" id="UP000256269">
    <property type="component" value="Unassembled WGS sequence"/>
</dbReference>
<dbReference type="RefSeq" id="WP_116181838.1">
    <property type="nucleotide sequence ID" value="NZ_CP144375.1"/>
</dbReference>
<comment type="caution">
    <text evidence="1">The sequence shown here is derived from an EMBL/GenBank/DDBJ whole genome shotgun (WGS) entry which is preliminary data.</text>
</comment>
<reference evidence="1 2" key="1">
    <citation type="submission" date="2018-08" db="EMBL/GenBank/DDBJ databases">
        <title>Genomic Encyclopedia of Archaeal and Bacterial Type Strains, Phase II (KMG-II): from individual species to whole genera.</title>
        <authorList>
            <person name="Goeker M."/>
        </authorList>
    </citation>
    <scope>NUCLEOTIDE SEQUENCE [LARGE SCALE GENOMIC DNA]</scope>
    <source>
        <strain evidence="1 2">DSM 45791</strain>
    </source>
</reference>
<keyword evidence="2" id="KW-1185">Reference proteome</keyword>
<protein>
    <submittedName>
        <fullName evidence="1">Uncharacterized protein</fullName>
    </submittedName>
</protein>
<organism evidence="1 2">
    <name type="scientific">Kutzneria buriramensis</name>
    <dbReference type="NCBI Taxonomy" id="1045776"/>
    <lineage>
        <taxon>Bacteria</taxon>
        <taxon>Bacillati</taxon>
        <taxon>Actinomycetota</taxon>
        <taxon>Actinomycetes</taxon>
        <taxon>Pseudonocardiales</taxon>
        <taxon>Pseudonocardiaceae</taxon>
        <taxon>Kutzneria</taxon>
    </lineage>
</organism>